<keyword evidence="2 7" id="KW-0812">Transmembrane</keyword>
<evidence type="ECO:0000256" key="1">
    <source>
        <dbReference type="ARBA" id="ARBA00004141"/>
    </source>
</evidence>
<accession>A0A6A7C336</accession>
<feature type="region of interest" description="Disordered" evidence="6">
    <location>
        <begin position="335"/>
        <end position="396"/>
    </location>
</feature>
<dbReference type="EMBL" id="MU005973">
    <property type="protein sequence ID" value="KAF2861365.1"/>
    <property type="molecule type" value="Genomic_DNA"/>
</dbReference>
<dbReference type="Pfam" id="PF20684">
    <property type="entry name" value="Fung_rhodopsin"/>
    <property type="match status" value="1"/>
</dbReference>
<feature type="region of interest" description="Disordered" evidence="6">
    <location>
        <begin position="413"/>
        <end position="432"/>
    </location>
</feature>
<organism evidence="9 10">
    <name type="scientific">Piedraia hortae CBS 480.64</name>
    <dbReference type="NCBI Taxonomy" id="1314780"/>
    <lineage>
        <taxon>Eukaryota</taxon>
        <taxon>Fungi</taxon>
        <taxon>Dikarya</taxon>
        <taxon>Ascomycota</taxon>
        <taxon>Pezizomycotina</taxon>
        <taxon>Dothideomycetes</taxon>
        <taxon>Dothideomycetidae</taxon>
        <taxon>Capnodiales</taxon>
        <taxon>Piedraiaceae</taxon>
        <taxon>Piedraia</taxon>
    </lineage>
</organism>
<dbReference type="OrthoDB" id="5331848at2759"/>
<dbReference type="Proteomes" id="UP000799421">
    <property type="component" value="Unassembled WGS sequence"/>
</dbReference>
<comment type="subcellular location">
    <subcellularLocation>
        <location evidence="1">Membrane</location>
        <topology evidence="1">Multi-pass membrane protein</topology>
    </subcellularLocation>
</comment>
<keyword evidence="3 7" id="KW-1133">Transmembrane helix</keyword>
<feature type="transmembrane region" description="Helical" evidence="7">
    <location>
        <begin position="174"/>
        <end position="199"/>
    </location>
</feature>
<evidence type="ECO:0000313" key="9">
    <source>
        <dbReference type="EMBL" id="KAF2861365.1"/>
    </source>
</evidence>
<feature type="transmembrane region" description="Helical" evidence="7">
    <location>
        <begin position="129"/>
        <end position="150"/>
    </location>
</feature>
<keyword evidence="4 7" id="KW-0472">Membrane</keyword>
<evidence type="ECO:0000256" key="2">
    <source>
        <dbReference type="ARBA" id="ARBA00022692"/>
    </source>
</evidence>
<keyword evidence="10" id="KW-1185">Reference proteome</keyword>
<feature type="compositionally biased region" description="Polar residues" evidence="6">
    <location>
        <begin position="340"/>
        <end position="349"/>
    </location>
</feature>
<evidence type="ECO:0000313" key="10">
    <source>
        <dbReference type="Proteomes" id="UP000799421"/>
    </source>
</evidence>
<feature type="domain" description="Rhodopsin" evidence="8">
    <location>
        <begin position="35"/>
        <end position="224"/>
    </location>
</feature>
<feature type="transmembrane region" description="Helical" evidence="7">
    <location>
        <begin position="92"/>
        <end position="117"/>
    </location>
</feature>
<dbReference type="PANTHER" id="PTHR33048">
    <property type="entry name" value="PTH11-LIKE INTEGRAL MEMBRANE PROTEIN (AFU_ORTHOLOGUE AFUA_5G11245)"/>
    <property type="match status" value="1"/>
</dbReference>
<evidence type="ECO:0000256" key="4">
    <source>
        <dbReference type="ARBA" id="ARBA00023136"/>
    </source>
</evidence>
<proteinExistence type="inferred from homology"/>
<dbReference type="AlphaFoldDB" id="A0A6A7C336"/>
<dbReference type="InterPro" id="IPR049326">
    <property type="entry name" value="Rhodopsin_dom_fungi"/>
</dbReference>
<gene>
    <name evidence="9" type="ORF">K470DRAFT_281621</name>
</gene>
<evidence type="ECO:0000256" key="5">
    <source>
        <dbReference type="ARBA" id="ARBA00038359"/>
    </source>
</evidence>
<reference evidence="9" key="1">
    <citation type="journal article" date="2020" name="Stud. Mycol.">
        <title>101 Dothideomycetes genomes: a test case for predicting lifestyles and emergence of pathogens.</title>
        <authorList>
            <person name="Haridas S."/>
            <person name="Albert R."/>
            <person name="Binder M."/>
            <person name="Bloem J."/>
            <person name="Labutti K."/>
            <person name="Salamov A."/>
            <person name="Andreopoulos B."/>
            <person name="Baker S."/>
            <person name="Barry K."/>
            <person name="Bills G."/>
            <person name="Bluhm B."/>
            <person name="Cannon C."/>
            <person name="Castanera R."/>
            <person name="Culley D."/>
            <person name="Daum C."/>
            <person name="Ezra D."/>
            <person name="Gonzalez J."/>
            <person name="Henrissat B."/>
            <person name="Kuo A."/>
            <person name="Liang C."/>
            <person name="Lipzen A."/>
            <person name="Lutzoni F."/>
            <person name="Magnuson J."/>
            <person name="Mondo S."/>
            <person name="Nolan M."/>
            <person name="Ohm R."/>
            <person name="Pangilinan J."/>
            <person name="Park H.-J."/>
            <person name="Ramirez L."/>
            <person name="Alfaro M."/>
            <person name="Sun H."/>
            <person name="Tritt A."/>
            <person name="Yoshinaga Y."/>
            <person name="Zwiers L.-H."/>
            <person name="Turgeon B."/>
            <person name="Goodwin S."/>
            <person name="Spatafora J."/>
            <person name="Crous P."/>
            <person name="Grigoriev I."/>
        </authorList>
    </citation>
    <scope>NUCLEOTIDE SEQUENCE</scope>
    <source>
        <strain evidence="9">CBS 480.64</strain>
    </source>
</reference>
<dbReference type="PANTHER" id="PTHR33048:SF129">
    <property type="entry name" value="INTEGRAL MEMBRANE PROTEIN-RELATED"/>
    <property type="match status" value="1"/>
</dbReference>
<protein>
    <recommendedName>
        <fullName evidence="8">Rhodopsin domain-containing protein</fullName>
    </recommendedName>
</protein>
<evidence type="ECO:0000256" key="7">
    <source>
        <dbReference type="SAM" id="Phobius"/>
    </source>
</evidence>
<feature type="transmembrane region" description="Helical" evidence="7">
    <location>
        <begin position="51"/>
        <end position="72"/>
    </location>
</feature>
<evidence type="ECO:0000259" key="8">
    <source>
        <dbReference type="Pfam" id="PF20684"/>
    </source>
</evidence>
<feature type="transmembrane region" description="Helical" evidence="7">
    <location>
        <begin position="18"/>
        <end position="39"/>
    </location>
</feature>
<dbReference type="InterPro" id="IPR052337">
    <property type="entry name" value="SAT4-like"/>
</dbReference>
<dbReference type="GO" id="GO:0016020">
    <property type="term" value="C:membrane"/>
    <property type="evidence" value="ECO:0007669"/>
    <property type="project" value="UniProtKB-SubCell"/>
</dbReference>
<sequence length="432" mass="46941">MAGASASTASTASREAEIVVPLVVTTFVAFTLTSLRLYVRKFLIRQLDWDDLHNVLGMLFMIAVLLLTLSAVPLGFGRHFSVVDHHLASRGIMFLRISEFCLIMSTVFVKISIALLLKKLFLRTRNWGIALWAFIIFNSSCSIFDAIVIFPQCTPVAYNWDKSIPGGTCWPDSVINFIGISQGVLAAATDIILASLPLLFLWNISLLWRVKLGVWAIMALGFAYVCPNQPTTHETPPLTSPRSGGFAIARTILVPNLTATKDPTCTFPTPHQTPSNHLQGISYHSSCGPCISLPPKKSITPHPLTPLASFESNFCVMAAALPSIRPLLGGIRSRVAGYSNGRNTPSGVYSGSGRARKSWKPKDGSAAAAANARAAHDVDAESNESNSSQINLWPIRGGDPGIVKTTHLDIRTQPNHGADLEQQRQDAWNDEI</sequence>
<comment type="similarity">
    <text evidence="5">Belongs to the SAT4 family.</text>
</comment>
<name>A0A6A7C336_9PEZI</name>
<evidence type="ECO:0000256" key="3">
    <source>
        <dbReference type="ARBA" id="ARBA00022989"/>
    </source>
</evidence>
<evidence type="ECO:0000256" key="6">
    <source>
        <dbReference type="SAM" id="MobiDB-lite"/>
    </source>
</evidence>